<evidence type="ECO:0000313" key="3">
    <source>
        <dbReference type="Proteomes" id="UP001066276"/>
    </source>
</evidence>
<reference evidence="2" key="1">
    <citation type="journal article" date="2022" name="bioRxiv">
        <title>Sequencing and chromosome-scale assembly of the giantPleurodeles waltlgenome.</title>
        <authorList>
            <person name="Brown T."/>
            <person name="Elewa A."/>
            <person name="Iarovenko S."/>
            <person name="Subramanian E."/>
            <person name="Araus A.J."/>
            <person name="Petzold A."/>
            <person name="Susuki M."/>
            <person name="Suzuki K.-i.T."/>
            <person name="Hayashi T."/>
            <person name="Toyoda A."/>
            <person name="Oliveira C."/>
            <person name="Osipova E."/>
            <person name="Leigh N.D."/>
            <person name="Simon A."/>
            <person name="Yun M.H."/>
        </authorList>
    </citation>
    <scope>NUCLEOTIDE SEQUENCE</scope>
    <source>
        <strain evidence="2">20211129_DDA</strain>
        <tissue evidence="2">Liver</tissue>
    </source>
</reference>
<organism evidence="2 3">
    <name type="scientific">Pleurodeles waltl</name>
    <name type="common">Iberian ribbed newt</name>
    <dbReference type="NCBI Taxonomy" id="8319"/>
    <lineage>
        <taxon>Eukaryota</taxon>
        <taxon>Metazoa</taxon>
        <taxon>Chordata</taxon>
        <taxon>Craniata</taxon>
        <taxon>Vertebrata</taxon>
        <taxon>Euteleostomi</taxon>
        <taxon>Amphibia</taxon>
        <taxon>Batrachia</taxon>
        <taxon>Caudata</taxon>
        <taxon>Salamandroidea</taxon>
        <taxon>Salamandridae</taxon>
        <taxon>Pleurodelinae</taxon>
        <taxon>Pleurodeles</taxon>
    </lineage>
</organism>
<dbReference type="SUPFAM" id="SSF56349">
    <property type="entry name" value="DNA breaking-rejoining enzymes"/>
    <property type="match status" value="1"/>
</dbReference>
<keyword evidence="3" id="KW-1185">Reference proteome</keyword>
<sequence>MDQRVFRAMELLKEAGRLDLIAAPAPPRERPVRRAASGVAAAVAACSPPRGSQQEFLESGARRRRRVQDRIEDVITYMLDMIDKRLSKVSMAGKLAGIAFMGKLLWGYAPSAGEFGQRLLEGWARERGGRARERRPISLDLLRPIMASTAKICKSLEETLLFRTLMSWMFFGAFRVSELLGSKFWEGGRWDDVCISQSGVGVFLNRSKTDQRKIGRQVFMRAYPVQDMCPMRLTRRMQGMGWRQTGLVFCHRNGDVVSAYQLLVVMRSCLNHIGVDSSHYGTHSFWIGMATEAGRWGWQRAAVLELGRWKSDAYRKYVR</sequence>
<keyword evidence="1" id="KW-0233">DNA recombination</keyword>
<dbReference type="InterPro" id="IPR052925">
    <property type="entry name" value="Phage_Integrase-like_Recomb"/>
</dbReference>
<dbReference type="InterPro" id="IPR013762">
    <property type="entry name" value="Integrase-like_cat_sf"/>
</dbReference>
<dbReference type="InterPro" id="IPR011010">
    <property type="entry name" value="DNA_brk_join_enz"/>
</dbReference>
<proteinExistence type="predicted"/>
<gene>
    <name evidence="2" type="ORF">NDU88_003660</name>
</gene>
<dbReference type="GO" id="GO:0003677">
    <property type="term" value="F:DNA binding"/>
    <property type="evidence" value="ECO:0007669"/>
    <property type="project" value="InterPro"/>
</dbReference>
<dbReference type="EMBL" id="JANPWB010000009">
    <property type="protein sequence ID" value="KAJ1150873.1"/>
    <property type="molecule type" value="Genomic_DNA"/>
</dbReference>
<dbReference type="GO" id="GO:0006310">
    <property type="term" value="P:DNA recombination"/>
    <property type="evidence" value="ECO:0007669"/>
    <property type="project" value="UniProtKB-KW"/>
</dbReference>
<dbReference type="GO" id="GO:0015074">
    <property type="term" value="P:DNA integration"/>
    <property type="evidence" value="ECO:0007669"/>
    <property type="project" value="InterPro"/>
</dbReference>
<evidence type="ECO:0000256" key="1">
    <source>
        <dbReference type="ARBA" id="ARBA00023172"/>
    </source>
</evidence>
<dbReference type="PANTHER" id="PTHR34605">
    <property type="entry name" value="PHAGE_INTEGRASE DOMAIN-CONTAINING PROTEIN"/>
    <property type="match status" value="1"/>
</dbReference>
<dbReference type="AlphaFoldDB" id="A0AAV7RJ60"/>
<evidence type="ECO:0000313" key="2">
    <source>
        <dbReference type="EMBL" id="KAJ1150873.1"/>
    </source>
</evidence>
<dbReference type="Proteomes" id="UP001066276">
    <property type="component" value="Chromosome 5"/>
</dbReference>
<name>A0AAV7RJ60_PLEWA</name>
<comment type="caution">
    <text evidence="2">The sequence shown here is derived from an EMBL/GenBank/DDBJ whole genome shotgun (WGS) entry which is preliminary data.</text>
</comment>
<dbReference type="PANTHER" id="PTHR34605:SF3">
    <property type="entry name" value="P CELL-TYPE AGGLUTINATION PROTEIN MAP4-LIKE-RELATED"/>
    <property type="match status" value="1"/>
</dbReference>
<protein>
    <submittedName>
        <fullName evidence="2">Uncharacterized protein</fullName>
    </submittedName>
</protein>
<dbReference type="Gene3D" id="1.10.443.10">
    <property type="entry name" value="Intergrase catalytic core"/>
    <property type="match status" value="1"/>
</dbReference>
<accession>A0AAV7RJ60</accession>